<evidence type="ECO:0000256" key="9">
    <source>
        <dbReference type="SAM" id="Phobius"/>
    </source>
</evidence>
<feature type="region of interest" description="Disordered" evidence="8">
    <location>
        <begin position="480"/>
        <end position="512"/>
    </location>
</feature>
<feature type="transmembrane region" description="Helical" evidence="9">
    <location>
        <begin position="341"/>
        <end position="363"/>
    </location>
</feature>
<evidence type="ECO:0000256" key="4">
    <source>
        <dbReference type="ARBA" id="ARBA00022692"/>
    </source>
</evidence>
<keyword evidence="3" id="KW-1003">Cell membrane</keyword>
<evidence type="ECO:0000259" key="10">
    <source>
        <dbReference type="PROSITE" id="PS50850"/>
    </source>
</evidence>
<feature type="transmembrane region" description="Helical" evidence="9">
    <location>
        <begin position="247"/>
        <end position="268"/>
    </location>
</feature>
<dbReference type="CDD" id="cd17321">
    <property type="entry name" value="MFS_MMR_MDR_like"/>
    <property type="match status" value="1"/>
</dbReference>
<dbReference type="GO" id="GO:0046677">
    <property type="term" value="P:response to antibiotic"/>
    <property type="evidence" value="ECO:0007669"/>
    <property type="project" value="UniProtKB-KW"/>
</dbReference>
<dbReference type="InterPro" id="IPR011701">
    <property type="entry name" value="MFS"/>
</dbReference>
<dbReference type="Gene3D" id="1.20.1720.10">
    <property type="entry name" value="Multidrug resistance protein D"/>
    <property type="match status" value="1"/>
</dbReference>
<keyword evidence="12" id="KW-1185">Reference proteome</keyword>
<dbReference type="PANTHER" id="PTHR42718:SF42">
    <property type="entry name" value="EXPORT PROTEIN"/>
    <property type="match status" value="1"/>
</dbReference>
<dbReference type="KEGG" id="sbat:G4Z16_10885"/>
<keyword evidence="4 9" id="KW-0812">Transmembrane</keyword>
<gene>
    <name evidence="11" type="ORF">G4Z16_10885</name>
</gene>
<dbReference type="AlphaFoldDB" id="A0A7T1WTT5"/>
<dbReference type="PROSITE" id="PS50850">
    <property type="entry name" value="MFS"/>
    <property type="match status" value="1"/>
</dbReference>
<reference evidence="12" key="1">
    <citation type="submission" date="2020-02" db="EMBL/GenBank/DDBJ databases">
        <title>Streptomyces sp. ASO4wet.</title>
        <authorList>
            <person name="Risdian C."/>
            <person name="Landwehr W."/>
            <person name="Schupp P."/>
            <person name="Wink J."/>
        </authorList>
    </citation>
    <scope>NUCLEOTIDE SEQUENCE [LARGE SCALE GENOMIC DNA]</scope>
    <source>
        <strain evidence="12">ASO4wet</strain>
    </source>
</reference>
<dbReference type="InterPro" id="IPR020846">
    <property type="entry name" value="MFS_dom"/>
</dbReference>
<dbReference type="GO" id="GO:0005886">
    <property type="term" value="C:plasma membrane"/>
    <property type="evidence" value="ECO:0007669"/>
    <property type="project" value="UniProtKB-SubCell"/>
</dbReference>
<organism evidence="11 12">
    <name type="scientific">Streptomyces bathyalis</name>
    <dbReference type="NCBI Taxonomy" id="2710756"/>
    <lineage>
        <taxon>Bacteria</taxon>
        <taxon>Bacillati</taxon>
        <taxon>Actinomycetota</taxon>
        <taxon>Actinomycetes</taxon>
        <taxon>Kitasatosporales</taxon>
        <taxon>Streptomycetaceae</taxon>
        <taxon>Streptomyces</taxon>
    </lineage>
</organism>
<feature type="transmembrane region" description="Helical" evidence="9">
    <location>
        <begin position="147"/>
        <end position="169"/>
    </location>
</feature>
<proteinExistence type="predicted"/>
<evidence type="ECO:0000256" key="5">
    <source>
        <dbReference type="ARBA" id="ARBA00022989"/>
    </source>
</evidence>
<dbReference type="GO" id="GO:0022857">
    <property type="term" value="F:transmembrane transporter activity"/>
    <property type="evidence" value="ECO:0007669"/>
    <property type="project" value="InterPro"/>
</dbReference>
<keyword evidence="2" id="KW-0813">Transport</keyword>
<evidence type="ECO:0000256" key="3">
    <source>
        <dbReference type="ARBA" id="ARBA00022475"/>
    </source>
</evidence>
<feature type="transmembrane region" description="Helical" evidence="9">
    <location>
        <begin position="308"/>
        <end position="329"/>
    </location>
</feature>
<evidence type="ECO:0000313" key="12">
    <source>
        <dbReference type="Proteomes" id="UP000595046"/>
    </source>
</evidence>
<evidence type="ECO:0000256" key="2">
    <source>
        <dbReference type="ARBA" id="ARBA00022448"/>
    </source>
</evidence>
<sequence length="512" mass="51418">MLVLGFDLTILNVALPAMGRQLGAGTGQMQWIVDAYIVVFAAAMLPAGLLGDRFGRRRLLVAGLAVFLAASLLGGLADDAGWVIAARTLMGLGAALVTPLALSVIPSLFADESERTKAVGIITASVAGGMPLGPVLGGWLLDHFWWGSVFLVNVPLAALGILVCLTLLPESRDESAPHVDVFSAVLSVAGLGSLVFGIIEGPARGWSDAYVIAALAASPVLLAALVLRERRVERPMLDLKLLARPAFARNAFTATLITLVLAGLLFVLPQYLQAVLGVDAFGTGLRLLPLMAGLLVAARGSGPLAARFGSRPVISAGLVVLAFAAFLGARTDVGDGYGLTATWLTVTGFGVGFAMVPAMDGALAALPAAQAGSGSGLLMTVRQTGAAIGIAALGSLLSGTYAAKLATEGLPAGAADAAGDSVIAAHAIAGKLNSQALAASADAAFVDGMTQVLSVCGVAALAAAVITTLLPDRGHVQIPEAEAEAVEGDGKTRGSPRPEVGGGPGSLPVPGA</sequence>
<dbReference type="EMBL" id="CP048882">
    <property type="protein sequence ID" value="QPP10598.1"/>
    <property type="molecule type" value="Genomic_DNA"/>
</dbReference>
<evidence type="ECO:0000256" key="1">
    <source>
        <dbReference type="ARBA" id="ARBA00004651"/>
    </source>
</evidence>
<evidence type="ECO:0000256" key="6">
    <source>
        <dbReference type="ARBA" id="ARBA00023136"/>
    </source>
</evidence>
<dbReference type="SUPFAM" id="SSF103473">
    <property type="entry name" value="MFS general substrate transporter"/>
    <property type="match status" value="1"/>
</dbReference>
<dbReference type="PANTHER" id="PTHR42718">
    <property type="entry name" value="MAJOR FACILITATOR SUPERFAMILY MULTIDRUG TRANSPORTER MFSC"/>
    <property type="match status" value="1"/>
</dbReference>
<evidence type="ECO:0000256" key="8">
    <source>
        <dbReference type="SAM" id="MobiDB-lite"/>
    </source>
</evidence>
<dbReference type="NCBIfam" id="TIGR00711">
    <property type="entry name" value="efflux_EmrB"/>
    <property type="match status" value="1"/>
</dbReference>
<comment type="subcellular location">
    <subcellularLocation>
        <location evidence="1">Cell membrane</location>
        <topology evidence="1">Multi-pass membrane protein</topology>
    </subcellularLocation>
</comment>
<dbReference type="Gene3D" id="1.20.1250.20">
    <property type="entry name" value="MFS general substrate transporter like domains"/>
    <property type="match status" value="1"/>
</dbReference>
<dbReference type="Proteomes" id="UP000595046">
    <property type="component" value="Chromosome"/>
</dbReference>
<dbReference type="InterPro" id="IPR004638">
    <property type="entry name" value="EmrB-like"/>
</dbReference>
<feature type="transmembrane region" description="Helical" evidence="9">
    <location>
        <begin position="274"/>
        <end position="296"/>
    </location>
</feature>
<feature type="transmembrane region" description="Helical" evidence="9">
    <location>
        <begin position="89"/>
        <end position="109"/>
    </location>
</feature>
<feature type="domain" description="Major facilitator superfamily (MFS) profile" evidence="10">
    <location>
        <begin position="1"/>
        <end position="475"/>
    </location>
</feature>
<keyword evidence="5 9" id="KW-1133">Transmembrane helix</keyword>
<evidence type="ECO:0000313" key="11">
    <source>
        <dbReference type="EMBL" id="QPP10598.1"/>
    </source>
</evidence>
<accession>A0A7T1WTT5</accession>
<feature type="transmembrane region" description="Helical" evidence="9">
    <location>
        <begin position="452"/>
        <end position="470"/>
    </location>
</feature>
<feature type="transmembrane region" description="Helical" evidence="9">
    <location>
        <begin position="384"/>
        <end position="403"/>
    </location>
</feature>
<evidence type="ECO:0000256" key="7">
    <source>
        <dbReference type="ARBA" id="ARBA00023251"/>
    </source>
</evidence>
<protein>
    <submittedName>
        <fullName evidence="11">MFS transporter</fullName>
    </submittedName>
</protein>
<dbReference type="Pfam" id="PF07690">
    <property type="entry name" value="MFS_1"/>
    <property type="match status" value="1"/>
</dbReference>
<name>A0A7T1WTT5_9ACTN</name>
<feature type="transmembrane region" description="Helical" evidence="9">
    <location>
        <begin position="209"/>
        <end position="227"/>
    </location>
</feature>
<feature type="transmembrane region" description="Helical" evidence="9">
    <location>
        <begin position="121"/>
        <end position="141"/>
    </location>
</feature>
<keyword evidence="6 9" id="KW-0472">Membrane</keyword>
<feature type="transmembrane region" description="Helical" evidence="9">
    <location>
        <begin position="29"/>
        <end position="47"/>
    </location>
</feature>
<keyword evidence="7" id="KW-0046">Antibiotic resistance</keyword>
<feature type="transmembrane region" description="Helical" evidence="9">
    <location>
        <begin position="59"/>
        <end position="77"/>
    </location>
</feature>
<feature type="transmembrane region" description="Helical" evidence="9">
    <location>
        <begin position="181"/>
        <end position="203"/>
    </location>
</feature>
<dbReference type="InterPro" id="IPR036259">
    <property type="entry name" value="MFS_trans_sf"/>
</dbReference>